<proteinExistence type="predicted"/>
<evidence type="ECO:0000313" key="2">
    <source>
        <dbReference type="WBParaSite" id="nRc.2.0.1.t22106-RA"/>
    </source>
</evidence>
<keyword evidence="1" id="KW-1185">Reference proteome</keyword>
<organism evidence="1 2">
    <name type="scientific">Romanomermis culicivorax</name>
    <name type="common">Nematode worm</name>
    <dbReference type="NCBI Taxonomy" id="13658"/>
    <lineage>
        <taxon>Eukaryota</taxon>
        <taxon>Metazoa</taxon>
        <taxon>Ecdysozoa</taxon>
        <taxon>Nematoda</taxon>
        <taxon>Enoplea</taxon>
        <taxon>Dorylaimia</taxon>
        <taxon>Mermithida</taxon>
        <taxon>Mermithoidea</taxon>
        <taxon>Mermithidae</taxon>
        <taxon>Romanomermis</taxon>
    </lineage>
</organism>
<dbReference type="AlphaFoldDB" id="A0A915J6N3"/>
<dbReference type="Proteomes" id="UP000887565">
    <property type="component" value="Unplaced"/>
</dbReference>
<dbReference type="WBParaSite" id="nRc.2.0.1.t22106-RA">
    <property type="protein sequence ID" value="nRc.2.0.1.t22106-RA"/>
    <property type="gene ID" value="nRc.2.0.1.g22106"/>
</dbReference>
<sequence>MECKQKPTISNLNKVDKNHKFHNDAKIQALCGRSLTQHCILKHLTFGDGVDSAEMAIIALAYDKECTIALEVLMIVKKIYNLNLQSFLLRFTGTPSEQLFVVLFLPPFENLLSNLLAPPDIVESIWDDLVLYFMDGLTTGDVALTICLCWAAVLCKALVFVQSIWTAKGDSGWLEQRPGDERSPFDGETSTKVYSTFDASPLIYEQQAAAAAPL</sequence>
<evidence type="ECO:0000313" key="1">
    <source>
        <dbReference type="Proteomes" id="UP000887565"/>
    </source>
</evidence>
<reference evidence="2" key="1">
    <citation type="submission" date="2022-11" db="UniProtKB">
        <authorList>
            <consortium name="WormBaseParasite"/>
        </authorList>
    </citation>
    <scope>IDENTIFICATION</scope>
</reference>
<accession>A0A915J6N3</accession>
<protein>
    <submittedName>
        <fullName evidence="2">Uncharacterized protein</fullName>
    </submittedName>
</protein>
<name>A0A915J6N3_ROMCU</name>